<organism evidence="2 3">
    <name type="scientific">Rubroshorea leprosula</name>
    <dbReference type="NCBI Taxonomy" id="152421"/>
    <lineage>
        <taxon>Eukaryota</taxon>
        <taxon>Viridiplantae</taxon>
        <taxon>Streptophyta</taxon>
        <taxon>Embryophyta</taxon>
        <taxon>Tracheophyta</taxon>
        <taxon>Spermatophyta</taxon>
        <taxon>Magnoliopsida</taxon>
        <taxon>eudicotyledons</taxon>
        <taxon>Gunneridae</taxon>
        <taxon>Pentapetalae</taxon>
        <taxon>rosids</taxon>
        <taxon>malvids</taxon>
        <taxon>Malvales</taxon>
        <taxon>Dipterocarpaceae</taxon>
        <taxon>Rubroshorea</taxon>
    </lineage>
</organism>
<comment type="caution">
    <text evidence="2">The sequence shown here is derived from an EMBL/GenBank/DDBJ whole genome shotgun (WGS) entry which is preliminary data.</text>
</comment>
<name>A0AAV5MGC7_9ROSI</name>
<dbReference type="Proteomes" id="UP001054252">
    <property type="component" value="Unassembled WGS sequence"/>
</dbReference>
<feature type="compositionally biased region" description="Polar residues" evidence="1">
    <location>
        <begin position="29"/>
        <end position="39"/>
    </location>
</feature>
<keyword evidence="3" id="KW-1185">Reference proteome</keyword>
<dbReference type="EMBL" id="BPVZ01000264">
    <property type="protein sequence ID" value="GKV48649.1"/>
    <property type="molecule type" value="Genomic_DNA"/>
</dbReference>
<evidence type="ECO:0000313" key="3">
    <source>
        <dbReference type="Proteomes" id="UP001054252"/>
    </source>
</evidence>
<gene>
    <name evidence="2" type="ORF">SLEP1_g55448</name>
</gene>
<evidence type="ECO:0000313" key="2">
    <source>
        <dbReference type="EMBL" id="GKV48649.1"/>
    </source>
</evidence>
<protein>
    <submittedName>
        <fullName evidence="2">Uncharacterized protein</fullName>
    </submittedName>
</protein>
<evidence type="ECO:0000256" key="1">
    <source>
        <dbReference type="SAM" id="MobiDB-lite"/>
    </source>
</evidence>
<reference evidence="2 3" key="1">
    <citation type="journal article" date="2021" name="Commun. Biol.">
        <title>The genome of Shorea leprosula (Dipterocarpaceae) highlights the ecological relevance of drought in aseasonal tropical rainforests.</title>
        <authorList>
            <person name="Ng K.K.S."/>
            <person name="Kobayashi M.J."/>
            <person name="Fawcett J.A."/>
            <person name="Hatakeyama M."/>
            <person name="Paape T."/>
            <person name="Ng C.H."/>
            <person name="Ang C.C."/>
            <person name="Tnah L.H."/>
            <person name="Lee C.T."/>
            <person name="Nishiyama T."/>
            <person name="Sese J."/>
            <person name="O'Brien M.J."/>
            <person name="Copetti D."/>
            <person name="Mohd Noor M.I."/>
            <person name="Ong R.C."/>
            <person name="Putra M."/>
            <person name="Sireger I.Z."/>
            <person name="Indrioko S."/>
            <person name="Kosugi Y."/>
            <person name="Izuno A."/>
            <person name="Isagi Y."/>
            <person name="Lee S.L."/>
            <person name="Shimizu K.K."/>
        </authorList>
    </citation>
    <scope>NUCLEOTIDE SEQUENCE [LARGE SCALE GENOMIC DNA]</scope>
    <source>
        <strain evidence="2">214</strain>
    </source>
</reference>
<dbReference type="AlphaFoldDB" id="A0AAV5MGC7"/>
<proteinExistence type="predicted"/>
<sequence length="39" mass="4416">MAFVSFRGLGRDRRIETPSNQGGEGDYQIQPNPSRNYSN</sequence>
<feature type="region of interest" description="Disordered" evidence="1">
    <location>
        <begin position="1"/>
        <end position="39"/>
    </location>
</feature>
<accession>A0AAV5MGC7</accession>